<protein>
    <recommendedName>
        <fullName evidence="1">non-specific protein-tyrosine kinase</fullName>
        <ecNumber evidence="1">2.7.10.2</ecNumber>
    </recommendedName>
</protein>
<dbReference type="PROSITE" id="PS50002">
    <property type="entry name" value="SH3"/>
    <property type="match status" value="1"/>
</dbReference>
<evidence type="ECO:0000259" key="11">
    <source>
        <dbReference type="PROSITE" id="PS50011"/>
    </source>
</evidence>
<evidence type="ECO:0000256" key="9">
    <source>
        <dbReference type="SAM" id="MobiDB-lite"/>
    </source>
</evidence>
<dbReference type="InterPro" id="IPR001245">
    <property type="entry name" value="Ser-Thr/Tyr_kinase_cat_dom"/>
</dbReference>
<evidence type="ECO:0000256" key="6">
    <source>
        <dbReference type="ARBA" id="ARBA00022840"/>
    </source>
</evidence>
<evidence type="ECO:0000256" key="8">
    <source>
        <dbReference type="PROSITE-ProRule" id="PRU00192"/>
    </source>
</evidence>
<proteinExistence type="predicted"/>
<keyword evidence="6" id="KW-0067">ATP-binding</keyword>
<dbReference type="Pfam" id="PF07714">
    <property type="entry name" value="PK_Tyr_Ser-Thr"/>
    <property type="match status" value="1"/>
</dbReference>
<feature type="region of interest" description="Disordered" evidence="9">
    <location>
        <begin position="60"/>
        <end position="86"/>
    </location>
</feature>
<evidence type="ECO:0000256" key="3">
    <source>
        <dbReference type="ARBA" id="ARBA00022679"/>
    </source>
</evidence>
<dbReference type="InterPro" id="IPR011009">
    <property type="entry name" value="Kinase-like_dom_sf"/>
</dbReference>
<dbReference type="GO" id="GO:0005524">
    <property type="term" value="F:ATP binding"/>
    <property type="evidence" value="ECO:0007669"/>
    <property type="project" value="UniProtKB-KW"/>
</dbReference>
<dbReference type="InterPro" id="IPR000719">
    <property type="entry name" value="Prot_kinase_dom"/>
</dbReference>
<dbReference type="Pfam" id="PF07653">
    <property type="entry name" value="SH3_2"/>
    <property type="match status" value="1"/>
</dbReference>
<keyword evidence="3" id="KW-0808">Transferase</keyword>
<dbReference type="Gene3D" id="2.30.30.40">
    <property type="entry name" value="SH3 Domains"/>
    <property type="match status" value="1"/>
</dbReference>
<dbReference type="GO" id="GO:0004715">
    <property type="term" value="F:non-membrane spanning protein tyrosine kinase activity"/>
    <property type="evidence" value="ECO:0007669"/>
    <property type="project" value="UniProtKB-EC"/>
</dbReference>
<evidence type="ECO:0000313" key="13">
    <source>
        <dbReference type="Proteomes" id="UP000828390"/>
    </source>
</evidence>
<name>A0A9D4HU22_DREPO</name>
<dbReference type="InterPro" id="IPR050198">
    <property type="entry name" value="Non-receptor_tyrosine_kinases"/>
</dbReference>
<keyword evidence="4" id="KW-0547">Nucleotide-binding</keyword>
<dbReference type="AlphaFoldDB" id="A0A9D4HU22"/>
<reference evidence="12" key="1">
    <citation type="journal article" date="2019" name="bioRxiv">
        <title>The Genome of the Zebra Mussel, Dreissena polymorpha: A Resource for Invasive Species Research.</title>
        <authorList>
            <person name="McCartney M.A."/>
            <person name="Auch B."/>
            <person name="Kono T."/>
            <person name="Mallez S."/>
            <person name="Zhang Y."/>
            <person name="Obille A."/>
            <person name="Becker A."/>
            <person name="Abrahante J.E."/>
            <person name="Garbe J."/>
            <person name="Badalamenti J.P."/>
            <person name="Herman A."/>
            <person name="Mangelson H."/>
            <person name="Liachko I."/>
            <person name="Sullivan S."/>
            <person name="Sone E.D."/>
            <person name="Koren S."/>
            <person name="Silverstein K.A.T."/>
            <person name="Beckman K.B."/>
            <person name="Gohl D.M."/>
        </authorList>
    </citation>
    <scope>NUCLEOTIDE SEQUENCE</scope>
    <source>
        <strain evidence="12">Duluth1</strain>
        <tissue evidence="12">Whole animal</tissue>
    </source>
</reference>
<comment type="caution">
    <text evidence="12">The sequence shown here is derived from an EMBL/GenBank/DDBJ whole genome shotgun (WGS) entry which is preliminary data.</text>
</comment>
<dbReference type="Gene3D" id="1.10.510.10">
    <property type="entry name" value="Transferase(Phosphotransferase) domain 1"/>
    <property type="match status" value="1"/>
</dbReference>
<dbReference type="EMBL" id="JAIWYP010000012">
    <property type="protein sequence ID" value="KAH3731036.1"/>
    <property type="molecule type" value="Genomic_DNA"/>
</dbReference>
<dbReference type="InterPro" id="IPR001452">
    <property type="entry name" value="SH3_domain"/>
</dbReference>
<evidence type="ECO:0000256" key="1">
    <source>
        <dbReference type="ARBA" id="ARBA00011903"/>
    </source>
</evidence>
<feature type="domain" description="SH3" evidence="10">
    <location>
        <begin position="1"/>
        <end position="33"/>
    </location>
</feature>
<dbReference type="EC" id="2.7.10.2" evidence="1"/>
<gene>
    <name evidence="12" type="ORF">DPMN_057041</name>
</gene>
<dbReference type="PROSITE" id="PS50011">
    <property type="entry name" value="PROTEIN_KINASE_DOM"/>
    <property type="match status" value="1"/>
</dbReference>
<keyword evidence="13" id="KW-1185">Reference proteome</keyword>
<evidence type="ECO:0000256" key="4">
    <source>
        <dbReference type="ARBA" id="ARBA00022741"/>
    </source>
</evidence>
<keyword evidence="5" id="KW-0418">Kinase</keyword>
<evidence type="ECO:0000313" key="12">
    <source>
        <dbReference type="EMBL" id="KAH3731036.1"/>
    </source>
</evidence>
<dbReference type="Proteomes" id="UP000828390">
    <property type="component" value="Unassembled WGS sequence"/>
</dbReference>
<dbReference type="PANTHER" id="PTHR24418">
    <property type="entry name" value="TYROSINE-PROTEIN KINASE"/>
    <property type="match status" value="1"/>
</dbReference>
<keyword evidence="2 8" id="KW-0728">SH3 domain</keyword>
<dbReference type="InterPro" id="IPR036028">
    <property type="entry name" value="SH3-like_dom_sf"/>
</dbReference>
<dbReference type="SUPFAM" id="SSF56112">
    <property type="entry name" value="Protein kinase-like (PK-like)"/>
    <property type="match status" value="1"/>
</dbReference>
<evidence type="ECO:0000256" key="7">
    <source>
        <dbReference type="ARBA" id="ARBA00023137"/>
    </source>
</evidence>
<reference evidence="12" key="2">
    <citation type="submission" date="2020-11" db="EMBL/GenBank/DDBJ databases">
        <authorList>
            <person name="McCartney M.A."/>
            <person name="Auch B."/>
            <person name="Kono T."/>
            <person name="Mallez S."/>
            <person name="Becker A."/>
            <person name="Gohl D.M."/>
            <person name="Silverstein K.A.T."/>
            <person name="Koren S."/>
            <person name="Bechman K.B."/>
            <person name="Herman A."/>
            <person name="Abrahante J.E."/>
            <person name="Garbe J."/>
        </authorList>
    </citation>
    <scope>NUCLEOTIDE SEQUENCE</scope>
    <source>
        <strain evidence="12">Duluth1</strain>
        <tissue evidence="12">Whole animal</tissue>
    </source>
</reference>
<evidence type="ECO:0000256" key="5">
    <source>
        <dbReference type="ARBA" id="ARBA00022777"/>
    </source>
</evidence>
<dbReference type="SUPFAM" id="SSF50044">
    <property type="entry name" value="SH3-domain"/>
    <property type="match status" value="1"/>
</dbReference>
<keyword evidence="7" id="KW-0829">Tyrosine-protein kinase</keyword>
<evidence type="ECO:0000256" key="2">
    <source>
        <dbReference type="ARBA" id="ARBA00022443"/>
    </source>
</evidence>
<accession>A0A9D4HU22</accession>
<organism evidence="12 13">
    <name type="scientific">Dreissena polymorpha</name>
    <name type="common">Zebra mussel</name>
    <name type="synonym">Mytilus polymorpha</name>
    <dbReference type="NCBI Taxonomy" id="45954"/>
    <lineage>
        <taxon>Eukaryota</taxon>
        <taxon>Metazoa</taxon>
        <taxon>Spiralia</taxon>
        <taxon>Lophotrochozoa</taxon>
        <taxon>Mollusca</taxon>
        <taxon>Bivalvia</taxon>
        <taxon>Autobranchia</taxon>
        <taxon>Heteroconchia</taxon>
        <taxon>Euheterodonta</taxon>
        <taxon>Imparidentia</taxon>
        <taxon>Neoheterodontei</taxon>
        <taxon>Myida</taxon>
        <taxon>Dreissenoidea</taxon>
        <taxon>Dreissenidae</taxon>
        <taxon>Dreissena</taxon>
    </lineage>
</organism>
<feature type="domain" description="Protein kinase" evidence="11">
    <location>
        <begin position="104"/>
        <end position="271"/>
    </location>
</feature>
<sequence>MVDVLNQEDDWWEGAVNGKVGIFPSNYVEIVNECDLINVTDDGDGRFSEFEAPSPEILIETNPHSENVPNDEADLDDQGAHSEQDANCDSQGNFYLVEVDEQSVKLQKMLSRGRFTDVFAGKLKVAVKTLKPGQMTAEAFLEAAKLMFRLRHPKLVQVFAVRTACEPMWIITELMVNGNLRDYLRTDNGKTITFDIIVDMAGQIADGMAYFETNNCIHRDLQAMRVMVGTNNEIKIADFELARRIIQDNIYKGDISETNIIRGHCIITLFF</sequence>
<evidence type="ECO:0000259" key="10">
    <source>
        <dbReference type="PROSITE" id="PS50002"/>
    </source>
</evidence>